<evidence type="ECO:0000256" key="1">
    <source>
        <dbReference type="ARBA" id="ARBA00004648"/>
    </source>
</evidence>
<sequence length="177" mass="20347">MHTYMYRLNALFTVASTALAVICAAAALTDWTFTPEPSVSLKVKSYDGLQREAGEHRAWMTLQLNADLQSVFHWNTKQAFMYITAEFETPKNKVNQAVVWSRIVEKQKDARIKETVRFGYPYQLTDPGLSLQNTTFSLMFNWETVPLVGAMHRDTRVFPGLNFPGEYFRTRAIPKGW</sequence>
<dbReference type="Proteomes" id="UP000007264">
    <property type="component" value="Unassembled WGS sequence"/>
</dbReference>
<keyword evidence="7 9" id="KW-0472">Membrane</keyword>
<comment type="similarity">
    <text evidence="2 9">Belongs to the SPCS3 family.</text>
</comment>
<gene>
    <name evidence="10" type="ORF">COCSUDRAFT_65651</name>
</gene>
<comment type="function">
    <text evidence="9">Essential component of the signal peptidase complex (SPC) which catalyzes the cleavage of N-terminal signal sequences from nascent proteins as they are translocated into the lumen of the endoplasmic reticulum. Essential for the SPC catalytic activity, possibly by stabilizing and positioning the active center of the complex close to the lumenal surface.</text>
</comment>
<dbReference type="KEGG" id="csl:COCSUDRAFT_65651"/>
<dbReference type="EMBL" id="AGSI01000006">
    <property type="protein sequence ID" value="EIE23926.1"/>
    <property type="molecule type" value="Genomic_DNA"/>
</dbReference>
<evidence type="ECO:0000256" key="3">
    <source>
        <dbReference type="ARBA" id="ARBA00022692"/>
    </source>
</evidence>
<dbReference type="GO" id="GO:0005787">
    <property type="term" value="C:signal peptidase complex"/>
    <property type="evidence" value="ECO:0007669"/>
    <property type="project" value="UniProtKB-UniRule"/>
</dbReference>
<evidence type="ECO:0000256" key="4">
    <source>
        <dbReference type="ARBA" id="ARBA00022824"/>
    </source>
</evidence>
<keyword evidence="3 9" id="KW-0812">Transmembrane</keyword>
<dbReference type="STRING" id="574566.I0YZV7"/>
<evidence type="ECO:0000256" key="8">
    <source>
        <dbReference type="ARBA" id="ARBA00029556"/>
    </source>
</evidence>
<evidence type="ECO:0000256" key="6">
    <source>
        <dbReference type="ARBA" id="ARBA00022989"/>
    </source>
</evidence>
<evidence type="ECO:0000313" key="10">
    <source>
        <dbReference type="EMBL" id="EIE23926.1"/>
    </source>
</evidence>
<reference evidence="10 11" key="1">
    <citation type="journal article" date="2012" name="Genome Biol.">
        <title>The genome of the polar eukaryotic microalga coccomyxa subellipsoidea reveals traits of cold adaptation.</title>
        <authorList>
            <person name="Blanc G."/>
            <person name="Agarkova I."/>
            <person name="Grimwood J."/>
            <person name="Kuo A."/>
            <person name="Brueggeman A."/>
            <person name="Dunigan D."/>
            <person name="Gurnon J."/>
            <person name="Ladunga I."/>
            <person name="Lindquist E."/>
            <person name="Lucas S."/>
            <person name="Pangilinan J."/>
            <person name="Proschold T."/>
            <person name="Salamov A."/>
            <person name="Schmutz J."/>
            <person name="Weeks D."/>
            <person name="Yamada T."/>
            <person name="Claverie J.M."/>
            <person name="Grigoriev I."/>
            <person name="Van Etten J."/>
            <person name="Lomsadze A."/>
            <person name="Borodovsky M."/>
        </authorList>
    </citation>
    <scope>NUCLEOTIDE SEQUENCE [LARGE SCALE GENOMIC DNA]</scope>
    <source>
        <strain evidence="10 11">C-169</strain>
    </source>
</reference>
<keyword evidence="6 9" id="KW-1133">Transmembrane helix</keyword>
<dbReference type="GeneID" id="17041924"/>
<dbReference type="eggNOG" id="KOG3372">
    <property type="taxonomic scope" value="Eukaryota"/>
</dbReference>
<dbReference type="PANTHER" id="PTHR12804">
    <property type="entry name" value="MICROSOMAL SIGNAL PEPTIDASE 23 KD SUBUNIT SPC22/23"/>
    <property type="match status" value="1"/>
</dbReference>
<keyword evidence="4 9" id="KW-0256">Endoplasmic reticulum</keyword>
<dbReference type="AlphaFoldDB" id="I0YZV7"/>
<keyword evidence="11" id="KW-1185">Reference proteome</keyword>
<comment type="caution">
    <text evidence="10">The sequence shown here is derived from an EMBL/GenBank/DDBJ whole genome shotgun (WGS) entry which is preliminary data.</text>
</comment>
<protein>
    <recommendedName>
        <fullName evidence="8 9">Signal peptidase complex subunit 3</fullName>
    </recommendedName>
    <alternativeName>
        <fullName evidence="9">Microsomal signal peptidase 22 kDa subunit</fullName>
    </alternativeName>
</protein>
<organism evidence="10 11">
    <name type="scientific">Coccomyxa subellipsoidea (strain C-169)</name>
    <name type="common">Green microalga</name>
    <dbReference type="NCBI Taxonomy" id="574566"/>
    <lineage>
        <taxon>Eukaryota</taxon>
        <taxon>Viridiplantae</taxon>
        <taxon>Chlorophyta</taxon>
        <taxon>core chlorophytes</taxon>
        <taxon>Trebouxiophyceae</taxon>
        <taxon>Trebouxiophyceae incertae sedis</taxon>
        <taxon>Coccomyxaceae</taxon>
        <taxon>Coccomyxa</taxon>
        <taxon>Coccomyxa subellipsoidea</taxon>
    </lineage>
</organism>
<dbReference type="Pfam" id="PF04573">
    <property type="entry name" value="SPC22"/>
    <property type="match status" value="1"/>
</dbReference>
<dbReference type="GO" id="GO:0006465">
    <property type="term" value="P:signal peptide processing"/>
    <property type="evidence" value="ECO:0007669"/>
    <property type="project" value="UniProtKB-UniRule"/>
</dbReference>
<dbReference type="PANTHER" id="PTHR12804:SF0">
    <property type="entry name" value="SIGNAL PEPTIDASE COMPLEX SUBUNIT 3"/>
    <property type="match status" value="1"/>
</dbReference>
<evidence type="ECO:0000256" key="7">
    <source>
        <dbReference type="ARBA" id="ARBA00023136"/>
    </source>
</evidence>
<dbReference type="OrthoDB" id="10261524at2759"/>
<dbReference type="InterPro" id="IPR007653">
    <property type="entry name" value="SPC3"/>
</dbReference>
<dbReference type="RefSeq" id="XP_005648470.1">
    <property type="nucleotide sequence ID" value="XM_005648413.1"/>
</dbReference>
<evidence type="ECO:0000256" key="9">
    <source>
        <dbReference type="PIRNR" id="PIRNR016089"/>
    </source>
</evidence>
<dbReference type="GO" id="GO:0045047">
    <property type="term" value="P:protein targeting to ER"/>
    <property type="evidence" value="ECO:0007669"/>
    <property type="project" value="TreeGrafter"/>
</dbReference>
<evidence type="ECO:0000313" key="11">
    <source>
        <dbReference type="Proteomes" id="UP000007264"/>
    </source>
</evidence>
<dbReference type="PIRSF" id="PIRSF016089">
    <property type="entry name" value="SPC22"/>
    <property type="match status" value="1"/>
</dbReference>
<evidence type="ECO:0000256" key="2">
    <source>
        <dbReference type="ARBA" id="ARBA00009289"/>
    </source>
</evidence>
<keyword evidence="5 9" id="KW-0735">Signal-anchor</keyword>
<evidence type="ECO:0000256" key="5">
    <source>
        <dbReference type="ARBA" id="ARBA00022968"/>
    </source>
</evidence>
<comment type="subcellular location">
    <subcellularLocation>
        <location evidence="1">Endoplasmic reticulum membrane</location>
        <topology evidence="1">Single-pass type II membrane protein</topology>
    </subcellularLocation>
</comment>
<accession>I0YZV7</accession>
<name>I0YZV7_COCSC</name>
<proteinExistence type="inferred from homology"/>